<feature type="domain" description="DUF7580" evidence="1">
    <location>
        <begin position="191"/>
        <end position="555"/>
    </location>
</feature>
<dbReference type="InterPro" id="IPR056002">
    <property type="entry name" value="DUF7580"/>
</dbReference>
<dbReference type="EMBL" id="JAFIMR010000006">
    <property type="protein sequence ID" value="KAI1877379.1"/>
    <property type="molecule type" value="Genomic_DNA"/>
</dbReference>
<keyword evidence="3" id="KW-1185">Reference proteome</keyword>
<dbReference type="Proteomes" id="UP000829685">
    <property type="component" value="Unassembled WGS sequence"/>
</dbReference>
<evidence type="ECO:0000313" key="2">
    <source>
        <dbReference type="EMBL" id="KAI1877379.1"/>
    </source>
</evidence>
<dbReference type="PANTHER" id="PTHR35186:SF4">
    <property type="entry name" value="PRION-INHIBITION AND PROPAGATION HELO DOMAIN-CONTAINING PROTEIN"/>
    <property type="match status" value="1"/>
</dbReference>
<proteinExistence type="predicted"/>
<dbReference type="PANTHER" id="PTHR35186">
    <property type="entry name" value="ANK_REP_REGION DOMAIN-CONTAINING PROTEIN"/>
    <property type="match status" value="1"/>
</dbReference>
<organism evidence="2 3">
    <name type="scientific">Neoarthrinium moseri</name>
    <dbReference type="NCBI Taxonomy" id="1658444"/>
    <lineage>
        <taxon>Eukaryota</taxon>
        <taxon>Fungi</taxon>
        <taxon>Dikarya</taxon>
        <taxon>Ascomycota</taxon>
        <taxon>Pezizomycotina</taxon>
        <taxon>Sordariomycetes</taxon>
        <taxon>Xylariomycetidae</taxon>
        <taxon>Amphisphaeriales</taxon>
        <taxon>Apiosporaceae</taxon>
        <taxon>Neoarthrinium</taxon>
    </lineage>
</organism>
<name>A0A9P9WSD9_9PEZI</name>
<dbReference type="Pfam" id="PF24476">
    <property type="entry name" value="DUF7580"/>
    <property type="match status" value="1"/>
</dbReference>
<dbReference type="AlphaFoldDB" id="A0A9P9WSD9"/>
<reference evidence="2" key="1">
    <citation type="submission" date="2021-03" db="EMBL/GenBank/DDBJ databases">
        <title>Revisited historic fungal species revealed as producer of novel bioactive compounds through whole genome sequencing and comparative genomics.</title>
        <authorList>
            <person name="Vignolle G.A."/>
            <person name="Hochenegger N."/>
            <person name="Mach R.L."/>
            <person name="Mach-Aigner A.R."/>
            <person name="Javad Rahimi M."/>
            <person name="Salim K.A."/>
            <person name="Chan C.M."/>
            <person name="Lim L.B.L."/>
            <person name="Cai F."/>
            <person name="Druzhinina I.S."/>
            <person name="U'Ren J.M."/>
            <person name="Derntl C."/>
        </authorList>
    </citation>
    <scope>NUCLEOTIDE SEQUENCE</scope>
    <source>
        <strain evidence="2">TUCIM 5799</strain>
    </source>
</reference>
<evidence type="ECO:0000259" key="1">
    <source>
        <dbReference type="Pfam" id="PF24476"/>
    </source>
</evidence>
<gene>
    <name evidence="2" type="ORF">JX265_003387</name>
</gene>
<sequence length="562" mass="64007">MSGFEIAGVVLGAIPLAISALEHYESTLDRLKAFKHYGDRLEVARTELLMERTWYEMSLRIVLTDVVSVSVLEEMMASPASPHWQSPNLKADLITKLGAAYSIYMVLVQKIEQQTKQLEEALKLDQQKSVFQIRSRVKYTLKRSTVKLLLAGLADCNQRLERFIGQVERVNQSDSSLSIKKLKPTMEVSLREIQEHAEQLHRVLSRAWVRCAHRAHSTNLLLEHRMLRHRKARQRKLRRDQDETTKFTVCFDDPQVGTWRAAQVKVLAKPQPSSQELDNGKVRFSLPPPSDGSVIRGLTLEQSLADLQIVEDLCQMLHTVADGKWGYELCLDLHGKLLKYHRTAEESIKPAGTQVSLHELLSSSAAPKRRYWSEEDRRILAVTLASSYLQLHQTPWIGELWSDNDIIFTEIQGKPDHIDVRHPFITKTHYTTAPEPESQASTIYTVAQPTHDPRLRDNINLLALAKLLLTIRLNSCIDDLLQEDDLGPAAKPNEATDIRILQRWMIEEQGNLSFQLKDAVSYCMKTFAVPGADLRSPDARQEVLENVVAPLVEELFVWQEGL</sequence>
<protein>
    <recommendedName>
        <fullName evidence="1">DUF7580 domain-containing protein</fullName>
    </recommendedName>
</protein>
<evidence type="ECO:0000313" key="3">
    <source>
        <dbReference type="Proteomes" id="UP000829685"/>
    </source>
</evidence>
<accession>A0A9P9WSD9</accession>
<comment type="caution">
    <text evidence="2">The sequence shown here is derived from an EMBL/GenBank/DDBJ whole genome shotgun (WGS) entry which is preliminary data.</text>
</comment>